<dbReference type="InterPro" id="IPR000620">
    <property type="entry name" value="EamA_dom"/>
</dbReference>
<feature type="transmembrane region" description="Helical" evidence="8">
    <location>
        <begin position="279"/>
        <end position="298"/>
    </location>
</feature>
<evidence type="ECO:0000256" key="4">
    <source>
        <dbReference type="ARBA" id="ARBA00022692"/>
    </source>
</evidence>
<comment type="similarity">
    <text evidence="2">Belongs to the EamA transporter family.</text>
</comment>
<protein>
    <submittedName>
        <fullName evidence="10">DMT family transporter</fullName>
    </submittedName>
</protein>
<dbReference type="Proteomes" id="UP001316184">
    <property type="component" value="Chromosome"/>
</dbReference>
<evidence type="ECO:0000256" key="5">
    <source>
        <dbReference type="ARBA" id="ARBA00022989"/>
    </source>
</evidence>
<dbReference type="Gene3D" id="1.10.3730.20">
    <property type="match status" value="1"/>
</dbReference>
<evidence type="ECO:0000313" key="11">
    <source>
        <dbReference type="Proteomes" id="UP001316184"/>
    </source>
</evidence>
<keyword evidence="3" id="KW-1003">Cell membrane</keyword>
<feature type="transmembrane region" description="Helical" evidence="8">
    <location>
        <begin position="103"/>
        <end position="122"/>
    </location>
</feature>
<feature type="transmembrane region" description="Helical" evidence="8">
    <location>
        <begin position="45"/>
        <end position="65"/>
    </location>
</feature>
<feature type="transmembrane region" description="Helical" evidence="8">
    <location>
        <begin position="226"/>
        <end position="247"/>
    </location>
</feature>
<dbReference type="InterPro" id="IPR037185">
    <property type="entry name" value="EmrE-like"/>
</dbReference>
<evidence type="ECO:0000256" key="8">
    <source>
        <dbReference type="SAM" id="Phobius"/>
    </source>
</evidence>
<comment type="subcellular location">
    <subcellularLocation>
        <location evidence="1">Cell membrane</location>
        <topology evidence="1">Multi-pass membrane protein</topology>
    </subcellularLocation>
</comment>
<evidence type="ECO:0000256" key="1">
    <source>
        <dbReference type="ARBA" id="ARBA00004651"/>
    </source>
</evidence>
<evidence type="ECO:0000313" key="10">
    <source>
        <dbReference type="EMBL" id="UUP15224.1"/>
    </source>
</evidence>
<evidence type="ECO:0000256" key="3">
    <source>
        <dbReference type="ARBA" id="ARBA00022475"/>
    </source>
</evidence>
<keyword evidence="5 8" id="KW-1133">Transmembrane helix</keyword>
<keyword evidence="11" id="KW-1185">Reference proteome</keyword>
<evidence type="ECO:0000256" key="7">
    <source>
        <dbReference type="SAM" id="MobiDB-lite"/>
    </source>
</evidence>
<sequence>MSRQDDDEMHLVSRFRVDLLLFMVAAAWGSTYLVAKELVTPSSVVALLALRMLLAATVMGAIVAARRRPVTAAELQVGVFLGGLLAGVFVFETFGIAHTSATNAGLIISLTIVFTPILDSFVSGRRLPVTFLVAATIAVVGVALLAGNGALRPPNLGDLLILGAAVVRAVHVTWMPKLTADRPMDTLHLTTVQLATCAALFSAGSVVHGDSIPQYVAQLDLGRVTLFLYLVLVCTVFAFFVQIWAVRRTSPSRVSLLLGSEPIWAAVIGITVANDSLTPAGYCGIGLILAGTAWGRSVERNHRLLAGRRPAPSRSDKDAHAPGRTEAVPFVEG</sequence>
<feature type="transmembrane region" description="Helical" evidence="8">
    <location>
        <begin position="186"/>
        <end position="206"/>
    </location>
</feature>
<dbReference type="PANTHER" id="PTHR42920:SF5">
    <property type="entry name" value="EAMA DOMAIN-CONTAINING PROTEIN"/>
    <property type="match status" value="1"/>
</dbReference>
<evidence type="ECO:0000259" key="9">
    <source>
        <dbReference type="Pfam" id="PF00892"/>
    </source>
</evidence>
<dbReference type="Pfam" id="PF00892">
    <property type="entry name" value="EamA"/>
    <property type="match status" value="2"/>
</dbReference>
<feature type="transmembrane region" description="Helical" evidence="8">
    <location>
        <begin position="254"/>
        <end position="273"/>
    </location>
</feature>
<keyword evidence="4 8" id="KW-0812">Transmembrane</keyword>
<feature type="transmembrane region" description="Helical" evidence="8">
    <location>
        <begin position="156"/>
        <end position="174"/>
    </location>
</feature>
<dbReference type="SUPFAM" id="SSF103481">
    <property type="entry name" value="Multidrug resistance efflux transporter EmrE"/>
    <property type="match status" value="2"/>
</dbReference>
<reference evidence="10 11" key="1">
    <citation type="submission" date="2022-08" db="EMBL/GenBank/DDBJ databases">
        <title>novel species in genus Aeromicrobium.</title>
        <authorList>
            <person name="Ye L."/>
        </authorList>
    </citation>
    <scope>NUCLEOTIDE SEQUENCE [LARGE SCALE GENOMIC DNA]</scope>
    <source>
        <strain evidence="11">zg-Y1379</strain>
    </source>
</reference>
<feature type="domain" description="EamA" evidence="9">
    <location>
        <begin position="18"/>
        <end position="145"/>
    </location>
</feature>
<dbReference type="InterPro" id="IPR051258">
    <property type="entry name" value="Diverse_Substrate_Transporter"/>
</dbReference>
<organism evidence="10 11">
    <name type="scientific">Aeromicrobium wangtongii</name>
    <dbReference type="NCBI Taxonomy" id="2969247"/>
    <lineage>
        <taxon>Bacteria</taxon>
        <taxon>Bacillati</taxon>
        <taxon>Actinomycetota</taxon>
        <taxon>Actinomycetes</taxon>
        <taxon>Propionibacteriales</taxon>
        <taxon>Nocardioidaceae</taxon>
        <taxon>Aeromicrobium</taxon>
    </lineage>
</organism>
<feature type="transmembrane region" description="Helical" evidence="8">
    <location>
        <begin position="77"/>
        <end position="97"/>
    </location>
</feature>
<feature type="compositionally biased region" description="Basic and acidic residues" evidence="7">
    <location>
        <begin position="314"/>
        <end position="323"/>
    </location>
</feature>
<dbReference type="PANTHER" id="PTHR42920">
    <property type="entry name" value="OS03G0707200 PROTEIN-RELATED"/>
    <property type="match status" value="1"/>
</dbReference>
<evidence type="ECO:0000256" key="6">
    <source>
        <dbReference type="ARBA" id="ARBA00023136"/>
    </source>
</evidence>
<name>A0ABY5ME85_9ACTN</name>
<feature type="transmembrane region" description="Helical" evidence="8">
    <location>
        <begin position="129"/>
        <end position="150"/>
    </location>
</feature>
<dbReference type="RefSeq" id="WP_232399278.1">
    <property type="nucleotide sequence ID" value="NZ_CP102173.1"/>
</dbReference>
<proteinExistence type="inferred from homology"/>
<dbReference type="EMBL" id="CP102173">
    <property type="protein sequence ID" value="UUP15224.1"/>
    <property type="molecule type" value="Genomic_DNA"/>
</dbReference>
<evidence type="ECO:0000256" key="2">
    <source>
        <dbReference type="ARBA" id="ARBA00007362"/>
    </source>
</evidence>
<feature type="region of interest" description="Disordered" evidence="7">
    <location>
        <begin position="307"/>
        <end position="333"/>
    </location>
</feature>
<gene>
    <name evidence="10" type="ORF">NQV15_07915</name>
</gene>
<feature type="transmembrane region" description="Helical" evidence="8">
    <location>
        <begin position="20"/>
        <end position="39"/>
    </location>
</feature>
<accession>A0ABY5ME85</accession>
<feature type="domain" description="EamA" evidence="9">
    <location>
        <begin position="156"/>
        <end position="293"/>
    </location>
</feature>
<keyword evidence="6 8" id="KW-0472">Membrane</keyword>